<comment type="subunit">
    <text evidence="8">Homodimer.</text>
</comment>
<dbReference type="CDD" id="cd00560">
    <property type="entry name" value="PanC"/>
    <property type="match status" value="1"/>
</dbReference>
<keyword evidence="8" id="KW-0963">Cytoplasm</keyword>
<organism evidence="9 10">
    <name type="scientific">Candidatus Kapaibacterium thiocyanatum</name>
    <dbReference type="NCBI Taxonomy" id="1895771"/>
    <lineage>
        <taxon>Bacteria</taxon>
        <taxon>Pseudomonadati</taxon>
        <taxon>Candidatus Kapaibacteriota</taxon>
        <taxon>Candidatus Kapaibacteriia</taxon>
        <taxon>Candidatus Kapaibacteriales</taxon>
        <taxon>Candidatus Kapaibacteriaceae</taxon>
        <taxon>Candidatus Kapaibacterium</taxon>
    </lineage>
</organism>
<dbReference type="UniPathway" id="UPA00028">
    <property type="reaction ID" value="UER00005"/>
</dbReference>
<evidence type="ECO:0000313" key="10">
    <source>
        <dbReference type="Proteomes" id="UP000184233"/>
    </source>
</evidence>
<dbReference type="NCBIfam" id="TIGR00018">
    <property type="entry name" value="panC"/>
    <property type="match status" value="1"/>
</dbReference>
<dbReference type="Pfam" id="PF02569">
    <property type="entry name" value="Pantoate_ligase"/>
    <property type="match status" value="1"/>
</dbReference>
<dbReference type="Gene3D" id="3.30.1300.10">
    <property type="entry name" value="Pantoate-beta-alanine ligase, C-terminal domain"/>
    <property type="match status" value="1"/>
</dbReference>
<dbReference type="PANTHER" id="PTHR21299:SF1">
    <property type="entry name" value="PANTOATE--BETA-ALANINE LIGASE"/>
    <property type="match status" value="1"/>
</dbReference>
<feature type="binding site" evidence="8">
    <location>
        <position position="61"/>
    </location>
    <ligand>
        <name>beta-alanine</name>
        <dbReference type="ChEBI" id="CHEBI:57966"/>
    </ligand>
</feature>
<feature type="binding site" evidence="8">
    <location>
        <position position="153"/>
    </location>
    <ligand>
        <name>(R)-pantoate</name>
        <dbReference type="ChEBI" id="CHEBI:15980"/>
    </ligand>
</feature>
<comment type="miscellaneous">
    <text evidence="8">The reaction proceeds by a bi uni uni bi ping pong mechanism.</text>
</comment>
<comment type="pathway">
    <text evidence="1 8">Cofactor biosynthesis; (R)-pantothenate biosynthesis; (R)-pantothenate from (R)-pantoate and beta-alanine: step 1/1.</text>
</comment>
<dbReference type="HAMAP" id="MF_00158">
    <property type="entry name" value="PanC"/>
    <property type="match status" value="1"/>
</dbReference>
<evidence type="ECO:0000256" key="5">
    <source>
        <dbReference type="ARBA" id="ARBA00022741"/>
    </source>
</evidence>
<feature type="binding site" evidence="8">
    <location>
        <begin position="184"/>
        <end position="187"/>
    </location>
    <ligand>
        <name>ATP</name>
        <dbReference type="ChEBI" id="CHEBI:30616"/>
    </ligand>
</feature>
<dbReference type="EC" id="6.3.2.1" evidence="8"/>
<accession>A0A1M3KXE9</accession>
<keyword evidence="6 8" id="KW-0067">ATP-binding</keyword>
<comment type="subcellular location">
    <subcellularLocation>
        <location evidence="8">Cytoplasm</location>
    </subcellularLocation>
</comment>
<evidence type="ECO:0000256" key="7">
    <source>
        <dbReference type="ARBA" id="ARBA00048258"/>
    </source>
</evidence>
<dbReference type="Gene3D" id="3.40.50.620">
    <property type="entry name" value="HUPs"/>
    <property type="match status" value="1"/>
</dbReference>
<feature type="binding site" evidence="8">
    <location>
        <begin position="30"/>
        <end position="37"/>
    </location>
    <ligand>
        <name>ATP</name>
        <dbReference type="ChEBI" id="CHEBI:30616"/>
    </ligand>
</feature>
<comment type="catalytic activity">
    <reaction evidence="7 8">
        <text>(R)-pantoate + beta-alanine + ATP = (R)-pantothenate + AMP + diphosphate + H(+)</text>
        <dbReference type="Rhea" id="RHEA:10912"/>
        <dbReference type="ChEBI" id="CHEBI:15378"/>
        <dbReference type="ChEBI" id="CHEBI:15980"/>
        <dbReference type="ChEBI" id="CHEBI:29032"/>
        <dbReference type="ChEBI" id="CHEBI:30616"/>
        <dbReference type="ChEBI" id="CHEBI:33019"/>
        <dbReference type="ChEBI" id="CHEBI:57966"/>
        <dbReference type="ChEBI" id="CHEBI:456215"/>
        <dbReference type="EC" id="6.3.2.1"/>
    </reaction>
</comment>
<dbReference type="GO" id="GO:0005829">
    <property type="term" value="C:cytosol"/>
    <property type="evidence" value="ECO:0007669"/>
    <property type="project" value="TreeGrafter"/>
</dbReference>
<comment type="caution">
    <text evidence="9">The sequence shown here is derived from an EMBL/GenBank/DDBJ whole genome shotgun (WGS) entry which is preliminary data.</text>
</comment>
<name>A0A1M3KXE9_9BACT</name>
<dbReference type="Proteomes" id="UP000184233">
    <property type="component" value="Unassembled WGS sequence"/>
</dbReference>
<sequence>MEIITTVRGMQERAEELRRTGSTIGCVPTMGFLHEGHASLVRTSASRHVHTVTSIFVNPTQFGPNEDFGRYPRDFERDVATVGDAGGSIIFAPAVEEMYPDGYATSIHITGVTEPLEGGFRPGHFDGVATVVAKLLIAMQPHEALFGAKDYQQTCVVKRLVRDLGVPVTITVEPTIREADGLAMSSRNIYLSAQDRQKATVLFRALTAGIAEAEGGMTSPDGIERTMKDVLSSVPELSVDYASAVLADSLQRPSSFDDGADIVLLIAARLGSTRLIDNMTCRVGDRHAARP</sequence>
<dbReference type="InterPro" id="IPR042176">
    <property type="entry name" value="Pantoate_ligase_C"/>
</dbReference>
<evidence type="ECO:0000256" key="6">
    <source>
        <dbReference type="ARBA" id="ARBA00022840"/>
    </source>
</evidence>
<evidence type="ECO:0000256" key="4">
    <source>
        <dbReference type="ARBA" id="ARBA00022655"/>
    </source>
</evidence>
<dbReference type="AlphaFoldDB" id="A0A1M3KXE9"/>
<evidence type="ECO:0000256" key="3">
    <source>
        <dbReference type="ARBA" id="ARBA00022598"/>
    </source>
</evidence>
<proteinExistence type="inferred from homology"/>
<feature type="binding site" evidence="8">
    <location>
        <position position="176"/>
    </location>
    <ligand>
        <name>ATP</name>
        <dbReference type="ChEBI" id="CHEBI:30616"/>
    </ligand>
</feature>
<comment type="similarity">
    <text evidence="2 8">Belongs to the pantothenate synthetase family.</text>
</comment>
<keyword evidence="3 8" id="KW-0436">Ligase</keyword>
<dbReference type="InterPro" id="IPR014729">
    <property type="entry name" value="Rossmann-like_a/b/a_fold"/>
</dbReference>
<dbReference type="EMBL" id="MKVH01000024">
    <property type="protein sequence ID" value="OJX57060.1"/>
    <property type="molecule type" value="Genomic_DNA"/>
</dbReference>
<dbReference type="GO" id="GO:0004592">
    <property type="term" value="F:pantoate-beta-alanine ligase activity"/>
    <property type="evidence" value="ECO:0007669"/>
    <property type="project" value="UniProtKB-UniRule"/>
</dbReference>
<comment type="function">
    <text evidence="8">Catalyzes the condensation of pantoate with beta-alanine in an ATP-dependent reaction via a pantoyl-adenylate intermediate.</text>
</comment>
<dbReference type="GO" id="GO:0005524">
    <property type="term" value="F:ATP binding"/>
    <property type="evidence" value="ECO:0007669"/>
    <property type="project" value="UniProtKB-KW"/>
</dbReference>
<dbReference type="InterPro" id="IPR003721">
    <property type="entry name" value="Pantoate_ligase"/>
</dbReference>
<dbReference type="GO" id="GO:0015940">
    <property type="term" value="P:pantothenate biosynthetic process"/>
    <property type="evidence" value="ECO:0007669"/>
    <property type="project" value="UniProtKB-UniRule"/>
</dbReference>
<keyword evidence="4 8" id="KW-0566">Pantothenate biosynthesis</keyword>
<reference evidence="9 10" key="1">
    <citation type="submission" date="2016-09" db="EMBL/GenBank/DDBJ databases">
        <title>Genome-resolved meta-omics ties microbial dynamics to process performance in biotechnology for thiocyanate degradation.</title>
        <authorList>
            <person name="Kantor R.S."/>
            <person name="Huddy R.J."/>
            <person name="Iyer R."/>
            <person name="Thomas B.C."/>
            <person name="Brown C.T."/>
            <person name="Anantharaman K."/>
            <person name="Tringe S."/>
            <person name="Hettich R.L."/>
            <person name="Harrison S.T."/>
            <person name="Banfield J.F."/>
        </authorList>
    </citation>
    <scope>NUCLEOTIDE SEQUENCE [LARGE SCALE GENOMIC DNA]</scope>
    <source>
        <strain evidence="9">59-99</strain>
    </source>
</reference>
<feature type="binding site" evidence="8">
    <location>
        <begin position="147"/>
        <end position="150"/>
    </location>
    <ligand>
        <name>ATP</name>
        <dbReference type="ChEBI" id="CHEBI:30616"/>
    </ligand>
</feature>
<evidence type="ECO:0000313" key="9">
    <source>
        <dbReference type="EMBL" id="OJX57060.1"/>
    </source>
</evidence>
<feature type="active site" description="Proton donor" evidence="8">
    <location>
        <position position="37"/>
    </location>
</feature>
<dbReference type="STRING" id="1895771.BGO89_11155"/>
<keyword evidence="5 8" id="KW-0547">Nucleotide-binding</keyword>
<evidence type="ECO:0000256" key="1">
    <source>
        <dbReference type="ARBA" id="ARBA00004990"/>
    </source>
</evidence>
<evidence type="ECO:0000256" key="2">
    <source>
        <dbReference type="ARBA" id="ARBA00009256"/>
    </source>
</evidence>
<gene>
    <name evidence="8" type="primary">panC</name>
    <name evidence="9" type="ORF">BGO89_11155</name>
</gene>
<evidence type="ECO:0000256" key="8">
    <source>
        <dbReference type="HAMAP-Rule" id="MF_00158"/>
    </source>
</evidence>
<feature type="binding site" evidence="8">
    <location>
        <position position="61"/>
    </location>
    <ligand>
        <name>(R)-pantoate</name>
        <dbReference type="ChEBI" id="CHEBI:15980"/>
    </ligand>
</feature>
<protein>
    <recommendedName>
        <fullName evidence="8">Pantothenate synthetase</fullName>
        <shortName evidence="8">PS</shortName>
        <ecNumber evidence="8">6.3.2.1</ecNumber>
    </recommendedName>
    <alternativeName>
        <fullName evidence="8">Pantoate--beta-alanine ligase</fullName>
    </alternativeName>
    <alternativeName>
        <fullName evidence="8">Pantoate-activating enzyme</fullName>
    </alternativeName>
</protein>
<dbReference type="SUPFAM" id="SSF52374">
    <property type="entry name" value="Nucleotidylyl transferase"/>
    <property type="match status" value="1"/>
</dbReference>
<dbReference type="PANTHER" id="PTHR21299">
    <property type="entry name" value="CYTIDYLATE KINASE/PANTOATE-BETA-ALANINE LIGASE"/>
    <property type="match status" value="1"/>
</dbReference>